<reference evidence="2 3" key="1">
    <citation type="journal article" date="2019" name="Int. J. Syst. Evol. Microbiol.">
        <title>The Global Catalogue of Microorganisms (GCM) 10K type strain sequencing project: providing services to taxonomists for standard genome sequencing and annotation.</title>
        <authorList>
            <consortium name="The Broad Institute Genomics Platform"/>
            <consortium name="The Broad Institute Genome Sequencing Center for Infectious Disease"/>
            <person name="Wu L."/>
            <person name="Ma J."/>
        </authorList>
    </citation>
    <scope>NUCLEOTIDE SEQUENCE [LARGE SCALE GENOMIC DNA]</scope>
    <source>
        <strain evidence="2 3">JCM 13929</strain>
    </source>
</reference>
<name>A0ABN2GDR7_9ACTN</name>
<feature type="region of interest" description="Disordered" evidence="1">
    <location>
        <begin position="34"/>
        <end position="57"/>
    </location>
</feature>
<evidence type="ECO:0000313" key="3">
    <source>
        <dbReference type="Proteomes" id="UP001500064"/>
    </source>
</evidence>
<evidence type="ECO:0000256" key="1">
    <source>
        <dbReference type="SAM" id="MobiDB-lite"/>
    </source>
</evidence>
<dbReference type="Proteomes" id="UP001500064">
    <property type="component" value="Unassembled WGS sequence"/>
</dbReference>
<organism evidence="2 3">
    <name type="scientific">Nonomuraea maheshkhaliensis</name>
    <dbReference type="NCBI Taxonomy" id="419590"/>
    <lineage>
        <taxon>Bacteria</taxon>
        <taxon>Bacillati</taxon>
        <taxon>Actinomycetota</taxon>
        <taxon>Actinomycetes</taxon>
        <taxon>Streptosporangiales</taxon>
        <taxon>Streptosporangiaceae</taxon>
        <taxon>Nonomuraea</taxon>
    </lineage>
</organism>
<evidence type="ECO:0000313" key="2">
    <source>
        <dbReference type="EMBL" id="GAA1669634.1"/>
    </source>
</evidence>
<keyword evidence="3" id="KW-1185">Reference proteome</keyword>
<comment type="caution">
    <text evidence="2">The sequence shown here is derived from an EMBL/GenBank/DDBJ whole genome shotgun (WGS) entry which is preliminary data.</text>
</comment>
<proteinExistence type="predicted"/>
<sequence length="74" mass="7831">MGADEPGATGHEHSHGCLLSLDFPGRAAVAEDAANEIGGGPRMGREDRGEAGLPPDMDGVRLADNVFTRERIFR</sequence>
<accession>A0ABN2GDR7</accession>
<gene>
    <name evidence="2" type="ORF">GCM10009733_078810</name>
</gene>
<protein>
    <submittedName>
        <fullName evidence="2">Uncharacterized protein</fullName>
    </submittedName>
</protein>
<dbReference type="EMBL" id="BAAAMU010000084">
    <property type="protein sequence ID" value="GAA1669634.1"/>
    <property type="molecule type" value="Genomic_DNA"/>
</dbReference>